<feature type="domain" description="SpaA-like prealbumin fold" evidence="3">
    <location>
        <begin position="573"/>
        <end position="652"/>
    </location>
</feature>
<feature type="compositionally biased region" description="Low complexity" evidence="1">
    <location>
        <begin position="196"/>
        <end position="250"/>
    </location>
</feature>
<feature type="domain" description="SpaA-like prealbumin fold" evidence="3">
    <location>
        <begin position="255"/>
        <end position="334"/>
    </location>
</feature>
<feature type="region of interest" description="Disordered" evidence="1">
    <location>
        <begin position="195"/>
        <end position="262"/>
    </location>
</feature>
<evidence type="ECO:0000259" key="4">
    <source>
        <dbReference type="Pfam" id="PF18202"/>
    </source>
</evidence>
<keyword evidence="2" id="KW-1133">Transmembrane helix</keyword>
<keyword evidence="6" id="KW-1185">Reference proteome</keyword>
<dbReference type="NCBIfam" id="NF033903">
    <property type="entry name" value="VaFE_rpt"/>
    <property type="match status" value="2"/>
</dbReference>
<organism evidence="5 6">
    <name type="scientific">Streptococcus rupicaprae</name>
    <dbReference type="NCBI Taxonomy" id="759619"/>
    <lineage>
        <taxon>Bacteria</taxon>
        <taxon>Bacillati</taxon>
        <taxon>Bacillota</taxon>
        <taxon>Bacilli</taxon>
        <taxon>Lactobacillales</taxon>
        <taxon>Streptococcaceae</taxon>
        <taxon>Streptococcus</taxon>
    </lineage>
</organism>
<feature type="compositionally biased region" description="Low complexity" evidence="1">
    <location>
        <begin position="358"/>
        <end position="410"/>
    </location>
</feature>
<feature type="region of interest" description="Disordered" evidence="1">
    <location>
        <begin position="899"/>
        <end position="932"/>
    </location>
</feature>
<dbReference type="InterPro" id="IPR013783">
    <property type="entry name" value="Ig-like_fold"/>
</dbReference>
<dbReference type="Gene3D" id="2.60.40.3930">
    <property type="match status" value="2"/>
</dbReference>
<dbReference type="Proteomes" id="UP001549122">
    <property type="component" value="Unassembled WGS sequence"/>
</dbReference>
<evidence type="ECO:0000256" key="2">
    <source>
        <dbReference type="SAM" id="Phobius"/>
    </source>
</evidence>
<proteinExistence type="predicted"/>
<dbReference type="RefSeq" id="WP_354365714.1">
    <property type="nucleotide sequence ID" value="NZ_JBEPLO010000019.1"/>
</dbReference>
<dbReference type="Gene3D" id="2.60.40.10">
    <property type="entry name" value="Immunoglobulins"/>
    <property type="match status" value="3"/>
</dbReference>
<keyword evidence="2" id="KW-0472">Membrane</keyword>
<feature type="domain" description="T-Q ester bond containing" evidence="4">
    <location>
        <begin position="675"/>
        <end position="787"/>
    </location>
</feature>
<feature type="transmembrane region" description="Helical" evidence="2">
    <location>
        <begin position="938"/>
        <end position="957"/>
    </location>
</feature>
<evidence type="ECO:0000256" key="1">
    <source>
        <dbReference type="SAM" id="MobiDB-lite"/>
    </source>
</evidence>
<feature type="region of interest" description="Disordered" evidence="1">
    <location>
        <begin position="348"/>
        <end position="422"/>
    </location>
</feature>
<evidence type="ECO:0000313" key="6">
    <source>
        <dbReference type="Proteomes" id="UP001549122"/>
    </source>
</evidence>
<gene>
    <name evidence="5" type="ORF">ABID29_001705</name>
</gene>
<reference evidence="5 6" key="1">
    <citation type="submission" date="2024-06" db="EMBL/GenBank/DDBJ databases">
        <title>Genomic Encyclopedia of Type Strains, Phase IV (KMG-IV): sequencing the most valuable type-strain genomes for metagenomic binning, comparative biology and taxonomic classification.</title>
        <authorList>
            <person name="Goeker M."/>
        </authorList>
    </citation>
    <scope>NUCLEOTIDE SEQUENCE [LARGE SCALE GENOMIC DNA]</scope>
    <source>
        <strain evidence="5 6">DSM 28303</strain>
    </source>
</reference>
<feature type="compositionally biased region" description="Low complexity" evidence="1">
    <location>
        <begin position="516"/>
        <end position="568"/>
    </location>
</feature>
<comment type="caution">
    <text evidence="5">The sequence shown here is derived from an EMBL/GenBank/DDBJ whole genome shotgun (WGS) entry which is preliminary data.</text>
</comment>
<evidence type="ECO:0000313" key="5">
    <source>
        <dbReference type="EMBL" id="MET3558579.1"/>
    </source>
</evidence>
<dbReference type="Pfam" id="PF18202">
    <property type="entry name" value="TQ"/>
    <property type="match status" value="2"/>
</dbReference>
<dbReference type="InterPro" id="IPR041033">
    <property type="entry name" value="SpaA_PFL_dom_1"/>
</dbReference>
<protein>
    <submittedName>
        <fullName evidence="5">Uncharacterized protein</fullName>
    </submittedName>
</protein>
<feature type="compositionally biased region" description="Low complexity" evidence="1">
    <location>
        <begin position="918"/>
        <end position="927"/>
    </location>
</feature>
<dbReference type="Pfam" id="PF17802">
    <property type="entry name" value="SpaA"/>
    <property type="match status" value="3"/>
</dbReference>
<dbReference type="InterPro" id="IPR041100">
    <property type="entry name" value="TQ"/>
</dbReference>
<feature type="domain" description="SpaA-like prealbumin fold" evidence="3">
    <location>
        <begin position="415"/>
        <end position="494"/>
    </location>
</feature>
<keyword evidence="2" id="KW-0812">Transmembrane</keyword>
<evidence type="ECO:0000259" key="3">
    <source>
        <dbReference type="Pfam" id="PF17802"/>
    </source>
</evidence>
<name>A0ABV2FJ47_9STRE</name>
<dbReference type="EMBL" id="JBEPLO010000019">
    <property type="protein sequence ID" value="MET3558579.1"/>
    <property type="molecule type" value="Genomic_DNA"/>
</dbReference>
<accession>A0ABV2FJ47</accession>
<sequence length="963" mass="102364">MKKTRKGLRLLGILLAVWVTLFAISSQTGALDQSYRAYDMSQKRKVENGNGILDALWALCINDNKQSPGEAGGKPTTGYSKIDNVSINEHNANAQFSVSSDTYQQVKRLLWYYANNQDVAYAVVQNEYYHLIGVKNKDTNWGNGTALQAQKEALRQAINDPSKDAEIDNRMEVIVYKHSGAKQNLITVRIKEEEVTTTTTTTTTTTESSTSSTSSTTASTESSTSSTSLTTASTESTTPSTTSSTTTTPETPKHEILISKTDLGGEEIAGAKIVITKDGKEVASWTSEAGKTRKLVLEAGEYVFHEEVAPKGYLKVTDITFLVNEDGSVTVKTDTTTAHASKTDGNKLTVIDEADVPATTSTTVSTESSTSSTSETSVSTESSTSSTSSTSASTESSTPSTTSSTTTTPETPKHEILISKTDLGGEEIAGAKIVITKDGKEVASWTSEAGKTRKLVLEAGEYVFHEEVAPKGYLKVTDITFLVNEDGSVTVTTDTTTAHASKVDGNKLTVVDEAETTTTTTVSTESTTPSTSATSASTESSTSSTSETSASTESTTPSTTSSTTTTPETPKHEILISKTDLGGEEIAGAKIVVTKDGKEVASWTSEAGKTRKLVLEAGEYVFHEEVAPKGYLKVTDITFLVNEDGSVTVKTDTTTAHSSKTDGNKLAVIDEAEKSMGTTLTGPNGAKEVDLGTIKLTDTIAYKNFPVGDTITFKGELIDKSTGKVVATAESTQTITDSNGTATVVFEFDTRKYAGKDLVAFETAYDASGRIIAEHKDINDKGQTVKVKEEPKRSMGTTLTGLKGAKEVDLGTIKLTDTITYKNFPVGEKITFKGELIDKSTGKVVATAESTQTIADSNGTATVVFEFDTRKYAGKDLVAFETAYDASGRIIAEHKDINDKGQTVKVKEEPNGSTNPPKGSKSGSSGKRTLPSTGTKHIVLLETIGLVVGLGLATVNLRKSRDY</sequence>
<feature type="region of interest" description="Disordered" evidence="1">
    <location>
        <begin position="514"/>
        <end position="580"/>
    </location>
</feature>
<feature type="domain" description="T-Q ester bond containing" evidence="4">
    <location>
        <begin position="794"/>
        <end position="906"/>
    </location>
</feature>